<dbReference type="SMART" id="SM00020">
    <property type="entry name" value="Tryp_SPc"/>
    <property type="match status" value="1"/>
</dbReference>
<keyword evidence="2" id="KW-0378">Hydrolase</keyword>
<evidence type="ECO:0000256" key="4">
    <source>
        <dbReference type="ARBA" id="ARBA00023157"/>
    </source>
</evidence>
<dbReference type="AlphaFoldDB" id="A0A5C0C9G4"/>
<dbReference type="PANTHER" id="PTHR24276">
    <property type="entry name" value="POLYSERASE-RELATED"/>
    <property type="match status" value="1"/>
</dbReference>
<keyword evidence="1 7" id="KW-0645">Protease</keyword>
<comment type="similarity">
    <text evidence="5">Belongs to the peptidase S1 family. CLIP subfamily.</text>
</comment>
<evidence type="ECO:0000256" key="1">
    <source>
        <dbReference type="ARBA" id="ARBA00022670"/>
    </source>
</evidence>
<name>A0A5C0C9G4_ORYRH</name>
<dbReference type="PROSITE" id="PS50240">
    <property type="entry name" value="TRYPSIN_DOM"/>
    <property type="match status" value="1"/>
</dbReference>
<reference evidence="7" key="1">
    <citation type="submission" date="2019-02" db="EMBL/GenBank/DDBJ databases">
        <authorList>
            <person name="Melzer M.J."/>
            <person name="Watanabe S."/>
        </authorList>
    </citation>
    <scope>NUCLEOTIDE SEQUENCE</scope>
    <source>
        <tissue evidence="7">Gut</tissue>
    </source>
</reference>
<evidence type="ECO:0000256" key="5">
    <source>
        <dbReference type="ARBA" id="ARBA00024195"/>
    </source>
</evidence>
<evidence type="ECO:0000256" key="3">
    <source>
        <dbReference type="ARBA" id="ARBA00022825"/>
    </source>
</evidence>
<dbReference type="InterPro" id="IPR001254">
    <property type="entry name" value="Trypsin_dom"/>
</dbReference>
<dbReference type="Gene3D" id="2.40.10.10">
    <property type="entry name" value="Trypsin-like serine proteases"/>
    <property type="match status" value="2"/>
</dbReference>
<organism evidence="7">
    <name type="scientific">Oryctes rhinoceros</name>
    <name type="common">Coconut rhinoceros beetle</name>
    <dbReference type="NCBI Taxonomy" id="72550"/>
    <lineage>
        <taxon>Eukaryota</taxon>
        <taxon>Metazoa</taxon>
        <taxon>Ecdysozoa</taxon>
        <taxon>Arthropoda</taxon>
        <taxon>Hexapoda</taxon>
        <taxon>Insecta</taxon>
        <taxon>Pterygota</taxon>
        <taxon>Neoptera</taxon>
        <taxon>Endopterygota</taxon>
        <taxon>Coleoptera</taxon>
        <taxon>Polyphaga</taxon>
        <taxon>Scarabaeiformia</taxon>
        <taxon>Scarabaeidae</taxon>
        <taxon>Dynastinae</taxon>
        <taxon>Oryctes</taxon>
    </lineage>
</organism>
<dbReference type="SUPFAM" id="SSF50494">
    <property type="entry name" value="Trypsin-like serine proteases"/>
    <property type="match status" value="1"/>
</dbReference>
<evidence type="ECO:0000256" key="2">
    <source>
        <dbReference type="ARBA" id="ARBA00022801"/>
    </source>
</evidence>
<dbReference type="EMBL" id="MK548390">
    <property type="protein sequence ID" value="QEI22866.1"/>
    <property type="molecule type" value="mRNA"/>
</dbReference>
<protein>
    <submittedName>
        <fullName evidence="7">Putative trypsin-like serine protease</fullName>
    </submittedName>
</protein>
<dbReference type="InterPro" id="IPR009003">
    <property type="entry name" value="Peptidase_S1_PA"/>
</dbReference>
<dbReference type="PANTHER" id="PTHR24276:SF91">
    <property type="entry name" value="AT26814P-RELATED"/>
    <property type="match status" value="1"/>
</dbReference>
<dbReference type="InterPro" id="IPR033116">
    <property type="entry name" value="TRYPSIN_SER"/>
</dbReference>
<evidence type="ECO:0000259" key="6">
    <source>
        <dbReference type="PROSITE" id="PS50240"/>
    </source>
</evidence>
<dbReference type="Pfam" id="PF00089">
    <property type="entry name" value="Trypsin"/>
    <property type="match status" value="1"/>
</dbReference>
<accession>A0A5C0C9G4</accession>
<sequence length="205" mass="20647">MLDGRIVGGTAVNIAQFPYQLSLVFGNNHICGASIIIRNSGGTLNQVTIIRAHASYSASTIDFDIAVAQISGSFALGTTGVNTIGLPSPGVRPAVGTNAVVSGWGATSEGGPAANQLQAVVVPIVSQAQCRAAYGASAITDRMICAGFPEGGRDACQGDSGGPLVVGNTLVGVVSWGRGCARPNFPGVYACVGNLRNWIASNSGV</sequence>
<dbReference type="GO" id="GO:0006508">
    <property type="term" value="P:proteolysis"/>
    <property type="evidence" value="ECO:0007669"/>
    <property type="project" value="UniProtKB-KW"/>
</dbReference>
<dbReference type="InterPro" id="IPR050430">
    <property type="entry name" value="Peptidase_S1"/>
</dbReference>
<dbReference type="PROSITE" id="PS00135">
    <property type="entry name" value="TRYPSIN_SER"/>
    <property type="match status" value="1"/>
</dbReference>
<feature type="domain" description="Peptidase S1" evidence="6">
    <location>
        <begin position="6"/>
        <end position="204"/>
    </location>
</feature>
<dbReference type="CDD" id="cd00190">
    <property type="entry name" value="Tryp_SPc"/>
    <property type="match status" value="1"/>
</dbReference>
<proteinExistence type="evidence at transcript level"/>
<evidence type="ECO:0000313" key="7">
    <source>
        <dbReference type="EMBL" id="QEI22866.1"/>
    </source>
</evidence>
<keyword evidence="3" id="KW-0720">Serine protease</keyword>
<keyword evidence="4" id="KW-1015">Disulfide bond</keyword>
<dbReference type="PRINTS" id="PR00722">
    <property type="entry name" value="CHYMOTRYPSIN"/>
</dbReference>
<dbReference type="InterPro" id="IPR001314">
    <property type="entry name" value="Peptidase_S1A"/>
</dbReference>
<dbReference type="InterPro" id="IPR043504">
    <property type="entry name" value="Peptidase_S1_PA_chymotrypsin"/>
</dbReference>
<dbReference type="GO" id="GO:0004252">
    <property type="term" value="F:serine-type endopeptidase activity"/>
    <property type="evidence" value="ECO:0007669"/>
    <property type="project" value="InterPro"/>
</dbReference>
<dbReference type="FunFam" id="2.40.10.10:FF:000002">
    <property type="entry name" value="Transmembrane protease serine"/>
    <property type="match status" value="1"/>
</dbReference>